<dbReference type="PANTHER" id="PTHR46312:SF2">
    <property type="entry name" value="NUCLEOTIDE-BINDING OLIGOMERIZATION DOMAIN-CONTAINING PROTEIN 2-LIKE"/>
    <property type="match status" value="1"/>
</dbReference>
<name>A0A9Q0YB90_HOLLE</name>
<organism evidence="1 2">
    <name type="scientific">Holothuria leucospilota</name>
    <name type="common">Black long sea cucumber</name>
    <name type="synonym">Mertensiothuria leucospilota</name>
    <dbReference type="NCBI Taxonomy" id="206669"/>
    <lineage>
        <taxon>Eukaryota</taxon>
        <taxon>Metazoa</taxon>
        <taxon>Echinodermata</taxon>
        <taxon>Eleutherozoa</taxon>
        <taxon>Echinozoa</taxon>
        <taxon>Holothuroidea</taxon>
        <taxon>Aspidochirotacea</taxon>
        <taxon>Aspidochirotida</taxon>
        <taxon>Holothuriidae</taxon>
        <taxon>Holothuria</taxon>
    </lineage>
</organism>
<dbReference type="EMBL" id="JAIZAY010000027">
    <property type="protein sequence ID" value="KAJ8019378.1"/>
    <property type="molecule type" value="Genomic_DNA"/>
</dbReference>
<sequence length="554" mass="63307">MNVFKAIKQVLLPRDSRINESAIKDIILSCKPVVVVFDGFDEYSHPSSRNEDEVTQIIARQIFRDFKVILTTRPSSTPPKLSYATQQVRLTGFDDQAKENYILKAVTNGNAAAAARIMQRLQQNPILADICQVPLFFVMFAHMTLEKDTSLVLDSVTRFFRYVMACFYEHIQIRTGGVGTAMEGASAKEHQKLDKVAFDSLRGKGQHLVWSRDRLVELIDEPLYNELVEIGILAEENVVRIVDEPGTSVADIFQKGNYVRFHHKLFCEWYAAHYVAEHVNGLETISLQRFFANMDPFDLQYVYRIACGLNPVAADRIIQYLHSLEGGDKFAILCILEQTRQVDKIKDTIRQMCDEGIIISGYDSLLLQRSTIQLLNIAARKEIPITYVNLSNCLQSVDLSTAAIRTTSGLALTSRIPVMGLDVHLYNRDITKDEATDILQFASMCPSLRHLTYLGCVPPRSFKVGPTLSTLKSRNVRVAWRWANNTPWYNLNLQSGRWENKDDGSEPAEEVFERALSIRVKWRRGWTEETYRESIKEGRDFLRKRAEKRQGNPR</sequence>
<dbReference type="AlphaFoldDB" id="A0A9Q0YB90"/>
<comment type="caution">
    <text evidence="1">The sequence shown here is derived from an EMBL/GenBank/DDBJ whole genome shotgun (WGS) entry which is preliminary data.</text>
</comment>
<proteinExistence type="predicted"/>
<gene>
    <name evidence="1" type="ORF">HOLleu_42072</name>
</gene>
<evidence type="ECO:0000313" key="2">
    <source>
        <dbReference type="Proteomes" id="UP001152320"/>
    </source>
</evidence>
<dbReference type="OrthoDB" id="120976at2759"/>
<keyword evidence="2" id="KW-1185">Reference proteome</keyword>
<evidence type="ECO:0008006" key="3">
    <source>
        <dbReference type="Google" id="ProtNLM"/>
    </source>
</evidence>
<dbReference type="PANTHER" id="PTHR46312">
    <property type="entry name" value="NACHT DOMAIN-CONTAINING PROTEIN"/>
    <property type="match status" value="1"/>
</dbReference>
<dbReference type="InterPro" id="IPR027417">
    <property type="entry name" value="P-loop_NTPase"/>
</dbReference>
<dbReference type="Proteomes" id="UP001152320">
    <property type="component" value="Unassembled WGS sequence"/>
</dbReference>
<reference evidence="1" key="1">
    <citation type="submission" date="2021-10" db="EMBL/GenBank/DDBJ databases">
        <title>Tropical sea cucumber genome reveals ecological adaptation and Cuvierian tubules defense mechanism.</title>
        <authorList>
            <person name="Chen T."/>
        </authorList>
    </citation>
    <scope>NUCLEOTIDE SEQUENCE</scope>
    <source>
        <strain evidence="1">Nanhai2018</strain>
        <tissue evidence="1">Muscle</tissue>
    </source>
</reference>
<accession>A0A9Q0YB90</accession>
<protein>
    <recommendedName>
        <fullName evidence="3">NACHT domain-containing protein</fullName>
    </recommendedName>
</protein>
<dbReference type="Gene3D" id="3.40.50.300">
    <property type="entry name" value="P-loop containing nucleotide triphosphate hydrolases"/>
    <property type="match status" value="1"/>
</dbReference>
<evidence type="ECO:0000313" key="1">
    <source>
        <dbReference type="EMBL" id="KAJ8019378.1"/>
    </source>
</evidence>